<dbReference type="InterPro" id="IPR000182">
    <property type="entry name" value="GNAT_dom"/>
</dbReference>
<dbReference type="Gene3D" id="3.40.630.30">
    <property type="match status" value="1"/>
</dbReference>
<gene>
    <name evidence="2" type="ORF">GCM10010246_66840</name>
</gene>
<comment type="caution">
    <text evidence="2">The sequence shown here is derived from an EMBL/GenBank/DDBJ whole genome shotgun (WGS) entry which is preliminary data.</text>
</comment>
<dbReference type="Pfam" id="PF00583">
    <property type="entry name" value="Acetyltransf_1"/>
    <property type="match status" value="1"/>
</dbReference>
<dbReference type="Proteomes" id="UP001500253">
    <property type="component" value="Unassembled WGS sequence"/>
</dbReference>
<dbReference type="CDD" id="cd04301">
    <property type="entry name" value="NAT_SF"/>
    <property type="match status" value="1"/>
</dbReference>
<organism evidence="2 3">
    <name type="scientific">Streptomyces cuspidosporus</name>
    <dbReference type="NCBI Taxonomy" id="66882"/>
    <lineage>
        <taxon>Bacteria</taxon>
        <taxon>Bacillati</taxon>
        <taxon>Actinomycetota</taxon>
        <taxon>Actinomycetes</taxon>
        <taxon>Kitasatosporales</taxon>
        <taxon>Streptomycetaceae</taxon>
        <taxon>Streptomyces</taxon>
    </lineage>
</organism>
<keyword evidence="3" id="KW-1185">Reference proteome</keyword>
<accession>A0ABN3GZ64</accession>
<dbReference type="PROSITE" id="PS51186">
    <property type="entry name" value="GNAT"/>
    <property type="match status" value="1"/>
</dbReference>
<feature type="domain" description="N-acetyltransferase" evidence="1">
    <location>
        <begin position="12"/>
        <end position="182"/>
    </location>
</feature>
<evidence type="ECO:0000313" key="2">
    <source>
        <dbReference type="EMBL" id="GAA2364986.1"/>
    </source>
</evidence>
<protein>
    <recommendedName>
        <fullName evidence="1">N-acetyltransferase domain-containing protein</fullName>
    </recommendedName>
</protein>
<evidence type="ECO:0000259" key="1">
    <source>
        <dbReference type="PROSITE" id="PS51186"/>
    </source>
</evidence>
<dbReference type="SUPFAM" id="SSF55729">
    <property type="entry name" value="Acyl-CoA N-acyltransferases (Nat)"/>
    <property type="match status" value="1"/>
</dbReference>
<dbReference type="EMBL" id="BAAASD010000040">
    <property type="protein sequence ID" value="GAA2364986.1"/>
    <property type="molecule type" value="Genomic_DNA"/>
</dbReference>
<dbReference type="InterPro" id="IPR016181">
    <property type="entry name" value="Acyl_CoA_acyltransferase"/>
</dbReference>
<name>A0ABN3GZ64_9ACTN</name>
<sequence length="188" mass="20702">MGAAVDSSVSLVRIGDVDSVWDDLMAIYEECWAHKLHLPHYAPEAFGERLRRHAAEPGWEALVAYDSGEPVGYLYANRLAGADDRWWRRTRPEPGPDVVGASTVAVKEMMVRRRWRGQGIARRLHDALLAGRPETQVSLMVNPLNRDGKVQALYASWGYGAVGTARSSPEAPVLTVMVRSVRPGLAVG</sequence>
<evidence type="ECO:0000313" key="3">
    <source>
        <dbReference type="Proteomes" id="UP001500253"/>
    </source>
</evidence>
<reference evidence="2 3" key="1">
    <citation type="journal article" date="2019" name="Int. J. Syst. Evol. Microbiol.">
        <title>The Global Catalogue of Microorganisms (GCM) 10K type strain sequencing project: providing services to taxonomists for standard genome sequencing and annotation.</title>
        <authorList>
            <consortium name="The Broad Institute Genomics Platform"/>
            <consortium name="The Broad Institute Genome Sequencing Center for Infectious Disease"/>
            <person name="Wu L."/>
            <person name="Ma J."/>
        </authorList>
    </citation>
    <scope>NUCLEOTIDE SEQUENCE [LARGE SCALE GENOMIC DNA]</scope>
    <source>
        <strain evidence="2 3">JCM 4316</strain>
    </source>
</reference>
<proteinExistence type="predicted"/>